<keyword evidence="3 6" id="KW-0732">Signal</keyword>
<dbReference type="GO" id="GO:0015846">
    <property type="term" value="P:polyamine transport"/>
    <property type="evidence" value="ECO:0007669"/>
    <property type="project" value="InterPro"/>
</dbReference>
<evidence type="ECO:0000256" key="4">
    <source>
        <dbReference type="ARBA" id="ARBA00022764"/>
    </source>
</evidence>
<dbReference type="RefSeq" id="WP_070092670.1">
    <property type="nucleotide sequence ID" value="NZ_CP016634.1"/>
</dbReference>
<dbReference type="GO" id="GO:0019808">
    <property type="term" value="F:polyamine binding"/>
    <property type="evidence" value="ECO:0007669"/>
    <property type="project" value="InterPro"/>
</dbReference>
<feature type="binding site" evidence="5">
    <location>
        <begin position="178"/>
        <end position="181"/>
    </location>
    <ligand>
        <name>spermidine</name>
        <dbReference type="ChEBI" id="CHEBI:57834"/>
    </ligand>
</feature>
<sequence>MKLAPLALAVALGCAASAAQAADAQQPTVNLYIWGEYLAPDTLTNFEKQTGIRVVADHFDSLETAETKLLTGGSGYDVVLSAGQHLSRAIASGALQPLDKDKLPHLAGIGEEFRQHMAVFDPGNRYAGTYAWGTTGVGYQQQAVAARLKEAPRDSWAMLLDPQVVAKFADCGVSFLNDPNEVFAATMRYLGLDINQQRLEDLKTAEAHLRKVRPYIRYFDNDRNINDLANGETCVAMSWNGNVAIAQAQAEQAGKPFSLDYSIPKEGTLIWLDALVVPKDAPHPEAAWKLMDYLMQPEVIAPITDTIHYANAITAADGLVDPKIRNAPGTYPPAEVRARLYSKNDNAKAFNRELTRAFSRLKSGT</sequence>
<dbReference type="GO" id="GO:0042597">
    <property type="term" value="C:periplasmic space"/>
    <property type="evidence" value="ECO:0007669"/>
    <property type="project" value="UniProtKB-SubCell"/>
</dbReference>
<keyword evidence="2" id="KW-0813">Transport</keyword>
<dbReference type="SUPFAM" id="SSF53850">
    <property type="entry name" value="Periplasmic binding protein-like II"/>
    <property type="match status" value="1"/>
</dbReference>
<name>A0A1B2F2V3_PSEPU</name>
<proteinExistence type="predicted"/>
<dbReference type="InterPro" id="IPR006059">
    <property type="entry name" value="SBP"/>
</dbReference>
<protein>
    <submittedName>
        <fullName evidence="7">Putrescine-binding periplasmic protein</fullName>
    </submittedName>
</protein>
<dbReference type="PIRSF" id="PIRSF019574">
    <property type="entry name" value="Periplasmic_polyamine_BP"/>
    <property type="match status" value="1"/>
</dbReference>
<comment type="subcellular location">
    <subcellularLocation>
        <location evidence="1">Periplasm</location>
    </subcellularLocation>
</comment>
<evidence type="ECO:0000313" key="7">
    <source>
        <dbReference type="EMBL" id="ANY86433.1"/>
    </source>
</evidence>
<dbReference type="AlphaFoldDB" id="A0A1B2F2V3"/>
<dbReference type="Gene3D" id="3.40.190.10">
    <property type="entry name" value="Periplasmic binding protein-like II"/>
    <property type="match status" value="2"/>
</dbReference>
<feature type="signal peptide" evidence="6">
    <location>
        <begin position="1"/>
        <end position="21"/>
    </location>
</feature>
<gene>
    <name evidence="7" type="primary">potF_1</name>
    <name evidence="7" type="ORF">IEC33019_0855</name>
</gene>
<evidence type="ECO:0000256" key="2">
    <source>
        <dbReference type="ARBA" id="ARBA00022448"/>
    </source>
</evidence>
<dbReference type="PRINTS" id="PR00909">
    <property type="entry name" value="SPERMDNBNDNG"/>
</dbReference>
<evidence type="ECO:0000256" key="6">
    <source>
        <dbReference type="SAM" id="SignalP"/>
    </source>
</evidence>
<accession>A0A1B2F2V3</accession>
<keyword evidence="4" id="KW-0574">Periplasm</keyword>
<evidence type="ECO:0000256" key="1">
    <source>
        <dbReference type="ARBA" id="ARBA00004418"/>
    </source>
</evidence>
<dbReference type="PANTHER" id="PTHR30222:SF12">
    <property type="entry name" value="NORSPERMIDINE SENSOR"/>
    <property type="match status" value="1"/>
</dbReference>
<evidence type="ECO:0000256" key="5">
    <source>
        <dbReference type="PIRSR" id="PIRSR019574-1"/>
    </source>
</evidence>
<dbReference type="PANTHER" id="PTHR30222">
    <property type="entry name" value="SPERMIDINE/PUTRESCINE-BINDING PERIPLASMIC PROTEIN"/>
    <property type="match status" value="1"/>
</dbReference>
<reference evidence="7" key="1">
    <citation type="submission" date="2016-07" db="EMBL/GenBank/DDBJ databases">
        <title>New class B carbapenemase carried by novel plasmid in Pseudomonas putida enviromental strain in eastern Amazonia.</title>
        <authorList>
            <person name="Souza C.O."/>
            <person name="Lima K.V."/>
            <person name="Brasiliense D.M."/>
            <person name="Perez-Chaparro P.J."/>
            <person name="Mamizuka E.M."/>
            <person name="Lima M.O."/>
            <person name="Lima L.N."/>
            <person name="McCulloch J.A."/>
        </authorList>
    </citation>
    <scope>NUCLEOTIDE SEQUENCE [LARGE SCALE GENOMIC DNA]</scope>
    <source>
        <strain evidence="7">IEC33019</strain>
    </source>
</reference>
<feature type="binding site" evidence="5">
    <location>
        <position position="36"/>
    </location>
    <ligand>
        <name>spermidine</name>
        <dbReference type="ChEBI" id="CHEBI:57834"/>
    </ligand>
</feature>
<dbReference type="InterPro" id="IPR001188">
    <property type="entry name" value="Sperm_putr-bd"/>
</dbReference>
<organism evidence="7">
    <name type="scientific">Pseudomonas putida</name>
    <name type="common">Arthrobacter siderocapsulatus</name>
    <dbReference type="NCBI Taxonomy" id="303"/>
    <lineage>
        <taxon>Bacteria</taxon>
        <taxon>Pseudomonadati</taxon>
        <taxon>Pseudomonadota</taxon>
        <taxon>Gammaproteobacteria</taxon>
        <taxon>Pseudomonadales</taxon>
        <taxon>Pseudomonadaceae</taxon>
        <taxon>Pseudomonas</taxon>
    </lineage>
</organism>
<dbReference type="EMBL" id="CP016634">
    <property type="protein sequence ID" value="ANY86433.1"/>
    <property type="molecule type" value="Genomic_DNA"/>
</dbReference>
<dbReference type="Pfam" id="PF13416">
    <property type="entry name" value="SBP_bac_8"/>
    <property type="match status" value="1"/>
</dbReference>
<evidence type="ECO:0000256" key="3">
    <source>
        <dbReference type="ARBA" id="ARBA00022729"/>
    </source>
</evidence>
<feature type="chain" id="PRO_5008536470" evidence="6">
    <location>
        <begin position="22"/>
        <end position="365"/>
    </location>
</feature>